<reference evidence="4" key="1">
    <citation type="submission" date="2017-02" db="UniProtKB">
        <authorList>
            <consortium name="WormBaseParasite"/>
        </authorList>
    </citation>
    <scope>IDENTIFICATION</scope>
</reference>
<sequence length="148" mass="13998">MRYLLVLSVIISPALACTGGGGGCCCMPRMPMGMGMGMCMPCASSMCSVCGSWDYASMGGMGSYMGGMGGVMVPALRGQLMALTPVEGVMIPGGGMGGGPMVGGGGCGVGGVAMPMGGGYSGGIMGAPVGGGYATGIVPAPVGGGYVA</sequence>
<dbReference type="EMBL" id="UYRR01032720">
    <property type="protein sequence ID" value="VDK56598.1"/>
    <property type="molecule type" value="Genomic_DNA"/>
</dbReference>
<reference evidence="2 3" key="2">
    <citation type="submission" date="2018-11" db="EMBL/GenBank/DDBJ databases">
        <authorList>
            <consortium name="Pathogen Informatics"/>
        </authorList>
    </citation>
    <scope>NUCLEOTIDE SEQUENCE [LARGE SCALE GENOMIC DNA]</scope>
</reference>
<evidence type="ECO:0000313" key="3">
    <source>
        <dbReference type="Proteomes" id="UP000267096"/>
    </source>
</evidence>
<dbReference type="WBParaSite" id="ASIM_0001658301-mRNA-1">
    <property type="protein sequence ID" value="ASIM_0001658301-mRNA-1"/>
    <property type="gene ID" value="ASIM_0001658301"/>
</dbReference>
<feature type="chain" id="PRO_5043121265" evidence="1">
    <location>
        <begin position="17"/>
        <end position="148"/>
    </location>
</feature>
<keyword evidence="3" id="KW-1185">Reference proteome</keyword>
<dbReference type="AlphaFoldDB" id="A0A0M3K6J2"/>
<dbReference type="Proteomes" id="UP000267096">
    <property type="component" value="Unassembled WGS sequence"/>
</dbReference>
<gene>
    <name evidence="2" type="ORF">ASIM_LOCUS15990</name>
</gene>
<evidence type="ECO:0000313" key="4">
    <source>
        <dbReference type="WBParaSite" id="ASIM_0001658301-mRNA-1"/>
    </source>
</evidence>
<name>A0A0M3K6J2_ANISI</name>
<evidence type="ECO:0000313" key="2">
    <source>
        <dbReference type="EMBL" id="VDK56598.1"/>
    </source>
</evidence>
<accession>A0A0M3K6J2</accession>
<feature type="signal peptide" evidence="1">
    <location>
        <begin position="1"/>
        <end position="16"/>
    </location>
</feature>
<organism evidence="4">
    <name type="scientific">Anisakis simplex</name>
    <name type="common">Herring worm</name>
    <dbReference type="NCBI Taxonomy" id="6269"/>
    <lineage>
        <taxon>Eukaryota</taxon>
        <taxon>Metazoa</taxon>
        <taxon>Ecdysozoa</taxon>
        <taxon>Nematoda</taxon>
        <taxon>Chromadorea</taxon>
        <taxon>Rhabditida</taxon>
        <taxon>Spirurina</taxon>
        <taxon>Ascaridomorpha</taxon>
        <taxon>Ascaridoidea</taxon>
        <taxon>Anisakidae</taxon>
        <taxon>Anisakis</taxon>
        <taxon>Anisakis simplex complex</taxon>
    </lineage>
</organism>
<proteinExistence type="predicted"/>
<dbReference type="PROSITE" id="PS51257">
    <property type="entry name" value="PROKAR_LIPOPROTEIN"/>
    <property type="match status" value="1"/>
</dbReference>
<protein>
    <submittedName>
        <fullName evidence="4">Chorion class B protein Ld10</fullName>
    </submittedName>
</protein>
<evidence type="ECO:0000256" key="1">
    <source>
        <dbReference type="SAM" id="SignalP"/>
    </source>
</evidence>
<keyword evidence="1" id="KW-0732">Signal</keyword>